<keyword evidence="5" id="KW-1185">Reference proteome</keyword>
<keyword evidence="2" id="KW-0326">Glycosidase</keyword>
<evidence type="ECO:0000256" key="2">
    <source>
        <dbReference type="ARBA" id="ARBA00023295"/>
    </source>
</evidence>
<sequence length="327" mass="36299">MSSVQSLKSGIILCILTGIFFITSLAFTFAQAQRQKVIFDCDLGDDIDDAYALALLVASPELEVLGITTCYGRTDDRARLACQLLYDWGLDSIPVAVGRNTRTMNDRANWYADQFYYAKGFTHKRPIAQSAADFIVEQLRKYPGEVTLISVGPVQNMADVIQKDPGALLLAKQVVAMFGSFYVGYNGSPTPDAEWNVAVDPAAAKQFVGSDVKIKYAGLDVTAFVKADKAYRERLALRRSPLTDALTGLQNLWGYERDPTLFDGVAVGMVLWPDLFKTQQAAIEVDDKGYTRLVPGQKANAEIGTYINTTEFLKRLMKVYLQQNLRR</sequence>
<dbReference type="InterPro" id="IPR001910">
    <property type="entry name" value="Inosine/uridine_hydrolase_dom"/>
</dbReference>
<accession>A0ABP8KQ45</accession>
<dbReference type="SUPFAM" id="SSF53590">
    <property type="entry name" value="Nucleoside hydrolase"/>
    <property type="match status" value="1"/>
</dbReference>
<dbReference type="InterPro" id="IPR023186">
    <property type="entry name" value="IUNH"/>
</dbReference>
<keyword evidence="1 4" id="KW-0378">Hydrolase</keyword>
<comment type="caution">
    <text evidence="4">The sequence shown here is derived from an EMBL/GenBank/DDBJ whole genome shotgun (WGS) entry which is preliminary data.</text>
</comment>
<reference evidence="5" key="1">
    <citation type="journal article" date="2019" name="Int. J. Syst. Evol. Microbiol.">
        <title>The Global Catalogue of Microorganisms (GCM) 10K type strain sequencing project: providing services to taxonomists for standard genome sequencing and annotation.</title>
        <authorList>
            <consortium name="The Broad Institute Genomics Platform"/>
            <consortium name="The Broad Institute Genome Sequencing Center for Infectious Disease"/>
            <person name="Wu L."/>
            <person name="Ma J."/>
        </authorList>
    </citation>
    <scope>NUCLEOTIDE SEQUENCE [LARGE SCALE GENOMIC DNA]</scope>
    <source>
        <strain evidence="5">JCM 17925</strain>
    </source>
</reference>
<dbReference type="Gene3D" id="3.90.245.10">
    <property type="entry name" value="Ribonucleoside hydrolase-like"/>
    <property type="match status" value="1"/>
</dbReference>
<name>A0ABP8KQ45_9BACT</name>
<evidence type="ECO:0000313" key="5">
    <source>
        <dbReference type="Proteomes" id="UP001500936"/>
    </source>
</evidence>
<protein>
    <submittedName>
        <fullName evidence="4">Nucleoside hydrolase</fullName>
    </submittedName>
</protein>
<dbReference type="Proteomes" id="UP001500936">
    <property type="component" value="Unassembled WGS sequence"/>
</dbReference>
<dbReference type="InterPro" id="IPR036452">
    <property type="entry name" value="Ribo_hydro-like"/>
</dbReference>
<dbReference type="RefSeq" id="WP_345269802.1">
    <property type="nucleotide sequence ID" value="NZ_BAABHB010000010.1"/>
</dbReference>
<proteinExistence type="predicted"/>
<evidence type="ECO:0000256" key="1">
    <source>
        <dbReference type="ARBA" id="ARBA00022801"/>
    </source>
</evidence>
<dbReference type="PANTHER" id="PTHR12304">
    <property type="entry name" value="INOSINE-URIDINE PREFERRING NUCLEOSIDE HYDROLASE"/>
    <property type="match status" value="1"/>
</dbReference>
<gene>
    <name evidence="4" type="ORF">GCM10023187_40690</name>
</gene>
<organism evidence="4 5">
    <name type="scientific">Nibrella viscosa</name>
    <dbReference type="NCBI Taxonomy" id="1084524"/>
    <lineage>
        <taxon>Bacteria</taxon>
        <taxon>Pseudomonadati</taxon>
        <taxon>Bacteroidota</taxon>
        <taxon>Cytophagia</taxon>
        <taxon>Cytophagales</taxon>
        <taxon>Spirosomataceae</taxon>
        <taxon>Nibrella</taxon>
    </lineage>
</organism>
<feature type="domain" description="Inosine/uridine-preferring nucleoside hydrolase" evidence="3">
    <location>
        <begin position="37"/>
        <end position="313"/>
    </location>
</feature>
<dbReference type="Pfam" id="PF01156">
    <property type="entry name" value="IU_nuc_hydro"/>
    <property type="match status" value="1"/>
</dbReference>
<dbReference type="PANTHER" id="PTHR12304:SF4">
    <property type="entry name" value="URIDINE NUCLEOSIDASE"/>
    <property type="match status" value="1"/>
</dbReference>
<dbReference type="EMBL" id="BAABHB010000010">
    <property type="protein sequence ID" value="GAA4412957.1"/>
    <property type="molecule type" value="Genomic_DNA"/>
</dbReference>
<evidence type="ECO:0000259" key="3">
    <source>
        <dbReference type="Pfam" id="PF01156"/>
    </source>
</evidence>
<evidence type="ECO:0000313" key="4">
    <source>
        <dbReference type="EMBL" id="GAA4412957.1"/>
    </source>
</evidence>
<dbReference type="GO" id="GO:0016787">
    <property type="term" value="F:hydrolase activity"/>
    <property type="evidence" value="ECO:0007669"/>
    <property type="project" value="UniProtKB-KW"/>
</dbReference>